<gene>
    <name evidence="1" type="ORF">B1B_16121</name>
</gene>
<feature type="non-terminal residue" evidence="1">
    <location>
        <position position="68"/>
    </location>
</feature>
<name>T1A9F1_9ZZZZ</name>
<evidence type="ECO:0000313" key="1">
    <source>
        <dbReference type="EMBL" id="EQD37529.1"/>
    </source>
</evidence>
<accession>T1A9F1</accession>
<protein>
    <submittedName>
        <fullName evidence="1">Uncharacterized protein</fullName>
    </submittedName>
</protein>
<proteinExistence type="predicted"/>
<reference evidence="1" key="1">
    <citation type="submission" date="2013-08" db="EMBL/GenBank/DDBJ databases">
        <authorList>
            <person name="Mendez C."/>
            <person name="Richter M."/>
            <person name="Ferrer M."/>
            <person name="Sanchez J."/>
        </authorList>
    </citation>
    <scope>NUCLEOTIDE SEQUENCE</scope>
</reference>
<dbReference type="EMBL" id="AUZY01010718">
    <property type="protein sequence ID" value="EQD37529.1"/>
    <property type="molecule type" value="Genomic_DNA"/>
</dbReference>
<reference evidence="1" key="2">
    <citation type="journal article" date="2014" name="ISME J.">
        <title>Microbial stratification in low pH oxic and suboxic macroscopic growths along an acid mine drainage.</title>
        <authorList>
            <person name="Mendez-Garcia C."/>
            <person name="Mesa V."/>
            <person name="Sprenger R.R."/>
            <person name="Richter M."/>
            <person name="Diez M.S."/>
            <person name="Solano J."/>
            <person name="Bargiela R."/>
            <person name="Golyshina O.V."/>
            <person name="Manteca A."/>
            <person name="Ramos J.L."/>
            <person name="Gallego J.R."/>
            <person name="Llorente I."/>
            <person name="Martins Dos Santos V.A."/>
            <person name="Jensen O.N."/>
            <person name="Pelaez A.I."/>
            <person name="Sanchez J."/>
            <person name="Ferrer M."/>
        </authorList>
    </citation>
    <scope>NUCLEOTIDE SEQUENCE</scope>
</reference>
<sequence>MDVKFVLGQLTETTTVTADALRVETQSTQLGDVIEGAKMTSVSLNGRVFTDLLALQPAFHPTRTWKLR</sequence>
<comment type="caution">
    <text evidence="1">The sequence shown here is derived from an EMBL/GenBank/DDBJ whole genome shotgun (WGS) entry which is preliminary data.</text>
</comment>
<organism evidence="1">
    <name type="scientific">mine drainage metagenome</name>
    <dbReference type="NCBI Taxonomy" id="410659"/>
    <lineage>
        <taxon>unclassified sequences</taxon>
        <taxon>metagenomes</taxon>
        <taxon>ecological metagenomes</taxon>
    </lineage>
</organism>
<dbReference type="AlphaFoldDB" id="T1A9F1"/>